<evidence type="ECO:0000256" key="8">
    <source>
        <dbReference type="ARBA" id="ARBA00023136"/>
    </source>
</evidence>
<dbReference type="InterPro" id="IPR017871">
    <property type="entry name" value="ABC_transporter-like_CS"/>
</dbReference>
<evidence type="ECO:0000256" key="5">
    <source>
        <dbReference type="ARBA" id="ARBA00022840"/>
    </source>
</evidence>
<dbReference type="GO" id="GO:0016887">
    <property type="term" value="F:ATP hydrolysis activity"/>
    <property type="evidence" value="ECO:0007669"/>
    <property type="project" value="InterPro"/>
</dbReference>
<sequence length="276" mass="30963">MEVVFTLKQGNILAVTGPSGAGKTTLLKQIAGLINPQSGKITFDGQVWFDDTTKKSFPPQLRNTGFVFQDYALFPHFTVEENLSFALQKEDDKSIVTELLEATGLTQLAGRKPFQLSGGQQQRVALARALVRKPRLLLLDEPFAALDYAMRYSLQALLLKFRQQFRFSIIIVTHDIGELFRLADQVIVMDHGKIEKAGTPAELFIQENTSTQDFIIHGEVLACTKQNNQLHVSALIENKIRMLTLPLHFETELIPGNNFTLHYPLDSAQIRLITPS</sequence>
<evidence type="ECO:0000259" key="9">
    <source>
        <dbReference type="PROSITE" id="PS50893"/>
    </source>
</evidence>
<dbReference type="GO" id="GO:0015408">
    <property type="term" value="F:ABC-type ferric iron transporter activity"/>
    <property type="evidence" value="ECO:0007669"/>
    <property type="project" value="InterPro"/>
</dbReference>
<organism evidence="10 11">
    <name type="scientific">Dyadobacter flavalbus</name>
    <dbReference type="NCBI Taxonomy" id="2579942"/>
    <lineage>
        <taxon>Bacteria</taxon>
        <taxon>Pseudomonadati</taxon>
        <taxon>Bacteroidota</taxon>
        <taxon>Cytophagia</taxon>
        <taxon>Cytophagales</taxon>
        <taxon>Spirosomataceae</taxon>
        <taxon>Dyadobacter</taxon>
    </lineage>
</organism>
<dbReference type="InterPro" id="IPR027417">
    <property type="entry name" value="P-loop_NTPase"/>
</dbReference>
<evidence type="ECO:0000256" key="4">
    <source>
        <dbReference type="ARBA" id="ARBA00022741"/>
    </source>
</evidence>
<dbReference type="SUPFAM" id="SSF52540">
    <property type="entry name" value="P-loop containing nucleoside triphosphate hydrolases"/>
    <property type="match status" value="1"/>
</dbReference>
<keyword evidence="7" id="KW-0406">Ion transport</keyword>
<keyword evidence="8" id="KW-0472">Membrane</keyword>
<keyword evidence="2" id="KW-1003">Cell membrane</keyword>
<dbReference type="InterPro" id="IPR003439">
    <property type="entry name" value="ABC_transporter-like_ATP-bd"/>
</dbReference>
<dbReference type="PROSITE" id="PS50893">
    <property type="entry name" value="ABC_TRANSPORTER_2"/>
    <property type="match status" value="1"/>
</dbReference>
<evidence type="ECO:0000256" key="6">
    <source>
        <dbReference type="ARBA" id="ARBA00023004"/>
    </source>
</evidence>
<keyword evidence="11" id="KW-1185">Reference proteome</keyword>
<accession>A0A5M8QQ52</accession>
<gene>
    <name evidence="10" type="ORF">FEM33_21140</name>
</gene>
<evidence type="ECO:0000256" key="2">
    <source>
        <dbReference type="ARBA" id="ARBA00022475"/>
    </source>
</evidence>
<feature type="domain" description="ABC transporter" evidence="9">
    <location>
        <begin position="1"/>
        <end position="216"/>
    </location>
</feature>
<name>A0A5M8QQ52_9BACT</name>
<keyword evidence="6" id="KW-0408">Iron</keyword>
<dbReference type="OrthoDB" id="9802264at2"/>
<dbReference type="AlphaFoldDB" id="A0A5M8QQ52"/>
<dbReference type="Pfam" id="PF00005">
    <property type="entry name" value="ABC_tran"/>
    <property type="match status" value="1"/>
</dbReference>
<reference evidence="10 11" key="1">
    <citation type="submission" date="2019-05" db="EMBL/GenBank/DDBJ databases">
        <authorList>
            <person name="Qu J.-H."/>
        </authorList>
    </citation>
    <scope>NUCLEOTIDE SEQUENCE [LARGE SCALE GENOMIC DNA]</scope>
    <source>
        <strain evidence="10 11">NS28</strain>
    </source>
</reference>
<keyword evidence="3" id="KW-0410">Iron transport</keyword>
<dbReference type="Gene3D" id="3.40.50.300">
    <property type="entry name" value="P-loop containing nucleotide triphosphate hydrolases"/>
    <property type="match status" value="1"/>
</dbReference>
<protein>
    <submittedName>
        <fullName evidence="10">ABC transporter ATP-binding protein</fullName>
    </submittedName>
</protein>
<evidence type="ECO:0000313" key="10">
    <source>
        <dbReference type="EMBL" id="KAA6436786.1"/>
    </source>
</evidence>
<dbReference type="PANTHER" id="PTHR42781">
    <property type="entry name" value="SPERMIDINE/PUTRESCINE IMPORT ATP-BINDING PROTEIN POTA"/>
    <property type="match status" value="1"/>
</dbReference>
<dbReference type="SMART" id="SM00382">
    <property type="entry name" value="AAA"/>
    <property type="match status" value="1"/>
</dbReference>
<dbReference type="PROSITE" id="PS00211">
    <property type="entry name" value="ABC_TRANSPORTER_1"/>
    <property type="match status" value="1"/>
</dbReference>
<dbReference type="InterPro" id="IPR015853">
    <property type="entry name" value="ABC_transpr_FbpC"/>
</dbReference>
<evidence type="ECO:0000313" key="11">
    <source>
        <dbReference type="Proteomes" id="UP000323994"/>
    </source>
</evidence>
<keyword evidence="4" id="KW-0547">Nucleotide-binding</keyword>
<keyword evidence="1" id="KW-0813">Transport</keyword>
<dbReference type="EMBL" id="VBSN01000066">
    <property type="protein sequence ID" value="KAA6436786.1"/>
    <property type="molecule type" value="Genomic_DNA"/>
</dbReference>
<keyword evidence="5 10" id="KW-0067">ATP-binding</keyword>
<dbReference type="Proteomes" id="UP000323994">
    <property type="component" value="Unassembled WGS sequence"/>
</dbReference>
<dbReference type="CDD" id="cd03259">
    <property type="entry name" value="ABC_Carb_Solutes_like"/>
    <property type="match status" value="1"/>
</dbReference>
<dbReference type="InterPro" id="IPR050093">
    <property type="entry name" value="ABC_SmlMolc_Importer"/>
</dbReference>
<comment type="caution">
    <text evidence="10">The sequence shown here is derived from an EMBL/GenBank/DDBJ whole genome shotgun (WGS) entry which is preliminary data.</text>
</comment>
<evidence type="ECO:0000256" key="7">
    <source>
        <dbReference type="ARBA" id="ARBA00023065"/>
    </source>
</evidence>
<evidence type="ECO:0000256" key="3">
    <source>
        <dbReference type="ARBA" id="ARBA00022496"/>
    </source>
</evidence>
<dbReference type="PANTHER" id="PTHR42781:SF4">
    <property type="entry name" value="SPERMIDINE_PUTRESCINE IMPORT ATP-BINDING PROTEIN POTA"/>
    <property type="match status" value="1"/>
</dbReference>
<proteinExistence type="predicted"/>
<dbReference type="GO" id="GO:0016020">
    <property type="term" value="C:membrane"/>
    <property type="evidence" value="ECO:0007669"/>
    <property type="project" value="InterPro"/>
</dbReference>
<evidence type="ECO:0000256" key="1">
    <source>
        <dbReference type="ARBA" id="ARBA00022448"/>
    </source>
</evidence>
<dbReference type="GO" id="GO:0005524">
    <property type="term" value="F:ATP binding"/>
    <property type="evidence" value="ECO:0007669"/>
    <property type="project" value="UniProtKB-KW"/>
</dbReference>
<dbReference type="InterPro" id="IPR003593">
    <property type="entry name" value="AAA+_ATPase"/>
</dbReference>